<evidence type="ECO:0000313" key="3">
    <source>
        <dbReference type="Proteomes" id="UP001138997"/>
    </source>
</evidence>
<dbReference type="AlphaFoldDB" id="A0A9X1NIJ6"/>
<feature type="region of interest" description="Disordered" evidence="1">
    <location>
        <begin position="1"/>
        <end position="51"/>
    </location>
</feature>
<comment type="caution">
    <text evidence="2">The sequence shown here is derived from an EMBL/GenBank/DDBJ whole genome shotgun (WGS) entry which is preliminary data.</text>
</comment>
<evidence type="ECO:0000313" key="2">
    <source>
        <dbReference type="EMBL" id="MCD5314705.1"/>
    </source>
</evidence>
<reference evidence="2" key="1">
    <citation type="submission" date="2021-11" db="EMBL/GenBank/DDBJ databases">
        <title>Streptomyces corallinus and Kineosporia corallina sp. nov., two new coral-derived marine actinobacteria.</title>
        <authorList>
            <person name="Buangrab K."/>
            <person name="Sutthacheep M."/>
            <person name="Yeemin T."/>
            <person name="Harunari E."/>
            <person name="Igarashi Y."/>
            <person name="Sripreechasak P."/>
            <person name="Kanchanasin P."/>
            <person name="Tanasupawat S."/>
            <person name="Phongsopitanun W."/>
        </authorList>
    </citation>
    <scope>NUCLEOTIDE SEQUENCE</scope>
    <source>
        <strain evidence="2">JCM 31032</strain>
    </source>
</reference>
<accession>A0A9X1NIJ6</accession>
<organism evidence="2 3">
    <name type="scientific">Kineosporia babensis</name>
    <dbReference type="NCBI Taxonomy" id="499548"/>
    <lineage>
        <taxon>Bacteria</taxon>
        <taxon>Bacillati</taxon>
        <taxon>Actinomycetota</taxon>
        <taxon>Actinomycetes</taxon>
        <taxon>Kineosporiales</taxon>
        <taxon>Kineosporiaceae</taxon>
        <taxon>Kineosporia</taxon>
    </lineage>
</organism>
<feature type="compositionally biased region" description="Low complexity" evidence="1">
    <location>
        <begin position="35"/>
        <end position="47"/>
    </location>
</feature>
<dbReference type="EMBL" id="JAJOMB010000018">
    <property type="protein sequence ID" value="MCD5314705.1"/>
    <property type="molecule type" value="Genomic_DNA"/>
</dbReference>
<evidence type="ECO:0000256" key="1">
    <source>
        <dbReference type="SAM" id="MobiDB-lite"/>
    </source>
</evidence>
<name>A0A9X1NIJ6_9ACTN</name>
<proteinExistence type="predicted"/>
<keyword evidence="3" id="KW-1185">Reference proteome</keyword>
<feature type="compositionally biased region" description="Low complexity" evidence="1">
    <location>
        <begin position="7"/>
        <end position="23"/>
    </location>
</feature>
<protein>
    <submittedName>
        <fullName evidence="2">Transposase family protein</fullName>
    </submittedName>
</protein>
<dbReference type="Proteomes" id="UP001138997">
    <property type="component" value="Unassembled WGS sequence"/>
</dbReference>
<dbReference type="RefSeq" id="WP_231447480.1">
    <property type="nucleotide sequence ID" value="NZ_JAJOMB010000018.1"/>
</dbReference>
<gene>
    <name evidence="2" type="ORF">LR394_27760</name>
</gene>
<sequence length="196" mass="21310">MNAYRQLTATGTSTRAASALTGLPRAAEARDRARSTPAPARPAPANALSQDERQAIREALTSDDLVDLAPAAAFAVLLEQGRYLGSVSTFYWVLRCDDQVRERRRQARHAPRARPELVATGPGQVYTWDITKLKGPVKGIYYDAYVMIDIYSRYIVGGAARIDAHLPQDRTGAVVEGRDQMRRRSAGAQAIAGAVG</sequence>